<protein>
    <submittedName>
        <fullName evidence="2">Battenin</fullName>
    </submittedName>
</protein>
<evidence type="ECO:0000313" key="1">
    <source>
        <dbReference type="Proteomes" id="UP000887580"/>
    </source>
</evidence>
<proteinExistence type="predicted"/>
<organism evidence="1 2">
    <name type="scientific">Panagrolaimus sp. PS1159</name>
    <dbReference type="NCBI Taxonomy" id="55785"/>
    <lineage>
        <taxon>Eukaryota</taxon>
        <taxon>Metazoa</taxon>
        <taxon>Ecdysozoa</taxon>
        <taxon>Nematoda</taxon>
        <taxon>Chromadorea</taxon>
        <taxon>Rhabditida</taxon>
        <taxon>Tylenchina</taxon>
        <taxon>Panagrolaimomorpha</taxon>
        <taxon>Panagrolaimoidea</taxon>
        <taxon>Panagrolaimidae</taxon>
        <taxon>Panagrolaimus</taxon>
    </lineage>
</organism>
<dbReference type="WBParaSite" id="PS1159_v2.g19242.t1">
    <property type="protein sequence ID" value="PS1159_v2.g19242.t1"/>
    <property type="gene ID" value="PS1159_v2.g19242"/>
</dbReference>
<name>A0AC35FND9_9BILA</name>
<dbReference type="Proteomes" id="UP000887580">
    <property type="component" value="Unplaced"/>
</dbReference>
<evidence type="ECO:0000313" key="2">
    <source>
        <dbReference type="WBParaSite" id="PS1159_v2.g19242.t1"/>
    </source>
</evidence>
<reference evidence="2" key="1">
    <citation type="submission" date="2022-11" db="UniProtKB">
        <authorList>
            <consortium name="WormBaseParasite"/>
        </authorList>
    </citation>
    <scope>IDENTIFICATION</scope>
</reference>
<accession>A0AC35FND9</accession>
<sequence length="331" mass="36815">MKAQNCSFIGVVFASLGAGIGAVNCLALSSHFPKSTVAMWSSGSGAAGIISSFSYAALTEPHFANLSPKTTLLVMLIIPILYASTYWFIMKVPDTVHQIDILNPKTYLIKSKNSNASSADPIIPILASDAVNPFEDYEIQDLTNRVQQKNLTVKDKIQLFWPLKKYMVPLFLVYIGEYLINQGLTELIYFDCSHGFDLSKHSQYRWFQVIYQLGAFLSRSSVQFFTLPQFVLFLLPILQIGNTIFLAFDAIYFFVPHIAIIFSIILFEGTFGGAAYGNTFHRIHNEVAPDIREFSMSATTLADSGGIVIAALSAIPLHNFICNQQNIRIKP</sequence>